<dbReference type="Proteomes" id="UP000838756">
    <property type="component" value="Unassembled WGS sequence"/>
</dbReference>
<organism evidence="2 3">
    <name type="scientific">Pararge aegeria aegeria</name>
    <dbReference type="NCBI Taxonomy" id="348720"/>
    <lineage>
        <taxon>Eukaryota</taxon>
        <taxon>Metazoa</taxon>
        <taxon>Ecdysozoa</taxon>
        <taxon>Arthropoda</taxon>
        <taxon>Hexapoda</taxon>
        <taxon>Insecta</taxon>
        <taxon>Pterygota</taxon>
        <taxon>Neoptera</taxon>
        <taxon>Endopterygota</taxon>
        <taxon>Lepidoptera</taxon>
        <taxon>Glossata</taxon>
        <taxon>Ditrysia</taxon>
        <taxon>Papilionoidea</taxon>
        <taxon>Nymphalidae</taxon>
        <taxon>Satyrinae</taxon>
        <taxon>Satyrini</taxon>
        <taxon>Parargina</taxon>
        <taxon>Pararge</taxon>
    </lineage>
</organism>
<comment type="caution">
    <text evidence="2">The sequence shown here is derived from an EMBL/GenBank/DDBJ whole genome shotgun (WGS) entry which is preliminary data.</text>
</comment>
<gene>
    <name evidence="2" type="primary">jg4290</name>
    <name evidence="2" type="ORF">PAEG_LOCUS14790</name>
</gene>
<reference evidence="2" key="1">
    <citation type="submission" date="2022-03" db="EMBL/GenBank/DDBJ databases">
        <authorList>
            <person name="Lindestad O."/>
        </authorList>
    </citation>
    <scope>NUCLEOTIDE SEQUENCE</scope>
</reference>
<keyword evidence="3" id="KW-1185">Reference proteome</keyword>
<dbReference type="AlphaFoldDB" id="A0A8S4RJ73"/>
<sequence>MKKGMGGLCRGGYDYNWTDHESINFRASGCSNRRISGFLCLRGAGRTAAAWRSRSRAAGVGSPQGAGQACREGASPLTGLEAPLLQLDEARRLEQRVEEAHVRSAASARGTSAPAVTPRLATRSAGRSRGRPHNAPMAKRRAHHVAAVIRQ</sequence>
<name>A0A8S4RJ73_9NEOP</name>
<feature type="region of interest" description="Disordered" evidence="1">
    <location>
        <begin position="103"/>
        <end position="143"/>
    </location>
</feature>
<evidence type="ECO:0000313" key="3">
    <source>
        <dbReference type="Proteomes" id="UP000838756"/>
    </source>
</evidence>
<dbReference type="EMBL" id="CAKXAJ010025272">
    <property type="protein sequence ID" value="CAH2237515.1"/>
    <property type="molecule type" value="Genomic_DNA"/>
</dbReference>
<protein>
    <submittedName>
        <fullName evidence="2">Jg4290 protein</fullName>
    </submittedName>
</protein>
<evidence type="ECO:0000256" key="1">
    <source>
        <dbReference type="SAM" id="MobiDB-lite"/>
    </source>
</evidence>
<proteinExistence type="predicted"/>
<dbReference type="OrthoDB" id="6932430at2759"/>
<feature type="compositionally biased region" description="Basic residues" evidence="1">
    <location>
        <begin position="126"/>
        <end position="143"/>
    </location>
</feature>
<accession>A0A8S4RJ73</accession>
<evidence type="ECO:0000313" key="2">
    <source>
        <dbReference type="EMBL" id="CAH2237515.1"/>
    </source>
</evidence>